<feature type="domain" description="Carrier" evidence="5">
    <location>
        <begin position="339"/>
        <end position="414"/>
    </location>
</feature>
<dbReference type="Gene3D" id="3.30.300.30">
    <property type="match status" value="2"/>
</dbReference>
<dbReference type="InterPro" id="IPR000873">
    <property type="entry name" value="AMP-dep_synth/lig_dom"/>
</dbReference>
<dbReference type="CDD" id="cd05930">
    <property type="entry name" value="A_NRPS"/>
    <property type="match status" value="2"/>
</dbReference>
<dbReference type="Gene3D" id="1.10.1200.10">
    <property type="entry name" value="ACP-like"/>
    <property type="match status" value="1"/>
</dbReference>
<evidence type="ECO:0000256" key="2">
    <source>
        <dbReference type="ARBA" id="ARBA00022450"/>
    </source>
</evidence>
<dbReference type="GO" id="GO:0008610">
    <property type="term" value="P:lipid biosynthetic process"/>
    <property type="evidence" value="ECO:0007669"/>
    <property type="project" value="UniProtKB-ARBA"/>
</dbReference>
<name>A0A7G6WXM3_9ACTN</name>
<dbReference type="NCBIfam" id="TIGR01733">
    <property type="entry name" value="AA-adenyl-dom"/>
    <property type="match status" value="1"/>
</dbReference>
<dbReference type="SUPFAM" id="SSF47336">
    <property type="entry name" value="ACP-like"/>
    <property type="match status" value="2"/>
</dbReference>
<feature type="domain" description="Carrier" evidence="5">
    <location>
        <begin position="1335"/>
        <end position="1410"/>
    </location>
</feature>
<dbReference type="PROSITE" id="PS00455">
    <property type="entry name" value="AMP_BINDING"/>
    <property type="match status" value="2"/>
</dbReference>
<evidence type="ECO:0000313" key="6">
    <source>
        <dbReference type="EMBL" id="QNE18738.1"/>
    </source>
</evidence>
<dbReference type="Gene3D" id="3.40.50.1820">
    <property type="entry name" value="alpha/beta hydrolase"/>
    <property type="match status" value="1"/>
</dbReference>
<evidence type="ECO:0000313" key="7">
    <source>
        <dbReference type="Proteomes" id="UP000515563"/>
    </source>
</evidence>
<dbReference type="Pfam" id="PF00668">
    <property type="entry name" value="Condensation"/>
    <property type="match status" value="1"/>
</dbReference>
<dbReference type="InterPro" id="IPR006162">
    <property type="entry name" value="Ppantetheine_attach_site"/>
</dbReference>
<dbReference type="InterPro" id="IPR029058">
    <property type="entry name" value="AB_hydrolase_fold"/>
</dbReference>
<dbReference type="InterPro" id="IPR025110">
    <property type="entry name" value="AMP-bd_C"/>
</dbReference>
<dbReference type="InterPro" id="IPR009081">
    <property type="entry name" value="PP-bd_ACP"/>
</dbReference>
<dbReference type="CDD" id="cd19531">
    <property type="entry name" value="LCL_NRPS-like"/>
    <property type="match status" value="1"/>
</dbReference>
<dbReference type="KEGG" id="kqi:F1D05_13520"/>
<keyword evidence="2" id="KW-0596">Phosphopantetheine</keyword>
<dbReference type="InterPro" id="IPR045851">
    <property type="entry name" value="AMP-bd_C_sf"/>
</dbReference>
<dbReference type="Gene3D" id="3.40.50.12780">
    <property type="entry name" value="N-terminal domain of ligase-like"/>
    <property type="match status" value="2"/>
</dbReference>
<dbReference type="PANTHER" id="PTHR45527:SF1">
    <property type="entry name" value="FATTY ACID SYNTHASE"/>
    <property type="match status" value="1"/>
</dbReference>
<keyword evidence="7" id="KW-1185">Reference proteome</keyword>
<dbReference type="PROSITE" id="PS00012">
    <property type="entry name" value="PHOSPHOPANTETHEINE"/>
    <property type="match status" value="1"/>
</dbReference>
<dbReference type="InterPro" id="IPR020845">
    <property type="entry name" value="AMP-binding_CS"/>
</dbReference>
<dbReference type="PROSITE" id="PS50075">
    <property type="entry name" value="CARRIER"/>
    <property type="match status" value="2"/>
</dbReference>
<comment type="cofactor">
    <cofactor evidence="1">
        <name>pantetheine 4'-phosphate</name>
        <dbReference type="ChEBI" id="CHEBI:47942"/>
    </cofactor>
</comment>
<dbReference type="InterPro" id="IPR010071">
    <property type="entry name" value="AA_adenyl_dom"/>
</dbReference>
<proteinExistence type="predicted"/>
<dbReference type="GO" id="GO:0005737">
    <property type="term" value="C:cytoplasm"/>
    <property type="evidence" value="ECO:0007669"/>
    <property type="project" value="TreeGrafter"/>
</dbReference>
<dbReference type="GO" id="GO:0003824">
    <property type="term" value="F:catalytic activity"/>
    <property type="evidence" value="ECO:0007669"/>
    <property type="project" value="InterPro"/>
</dbReference>
<dbReference type="Pfam" id="PF00550">
    <property type="entry name" value="PP-binding"/>
    <property type="match status" value="2"/>
</dbReference>
<dbReference type="InterPro" id="IPR023213">
    <property type="entry name" value="CAT-like_dom_sf"/>
</dbReference>
<dbReference type="InterPro" id="IPR001242">
    <property type="entry name" value="Condensation_dom"/>
</dbReference>
<dbReference type="SMART" id="SM00823">
    <property type="entry name" value="PKS_PP"/>
    <property type="match status" value="2"/>
</dbReference>
<dbReference type="FunFam" id="1.10.1200.10:FF:000016">
    <property type="entry name" value="Non-ribosomal peptide synthase"/>
    <property type="match status" value="1"/>
</dbReference>
<dbReference type="SUPFAM" id="SSF56801">
    <property type="entry name" value="Acetyl-CoA synthetase-like"/>
    <property type="match status" value="2"/>
</dbReference>
<accession>A0A7G6WXM3</accession>
<dbReference type="Proteomes" id="UP000515563">
    <property type="component" value="Chromosome"/>
</dbReference>
<feature type="region of interest" description="Disordered" evidence="4">
    <location>
        <begin position="1317"/>
        <end position="1338"/>
    </location>
</feature>
<gene>
    <name evidence="6" type="ORF">F1D05_13520</name>
</gene>
<dbReference type="InterPro" id="IPR020806">
    <property type="entry name" value="PKS_PP-bd"/>
</dbReference>
<keyword evidence="3" id="KW-0597">Phosphoprotein</keyword>
<dbReference type="Gene3D" id="3.30.559.10">
    <property type="entry name" value="Chloramphenicol acetyltransferase-like domain"/>
    <property type="match status" value="1"/>
</dbReference>
<dbReference type="EMBL" id="CP043661">
    <property type="protein sequence ID" value="QNE18738.1"/>
    <property type="molecule type" value="Genomic_DNA"/>
</dbReference>
<dbReference type="Pfam" id="PF00501">
    <property type="entry name" value="AMP-binding"/>
    <property type="match status" value="2"/>
</dbReference>
<dbReference type="GO" id="GO:0044550">
    <property type="term" value="P:secondary metabolite biosynthetic process"/>
    <property type="evidence" value="ECO:0007669"/>
    <property type="project" value="TreeGrafter"/>
</dbReference>
<evidence type="ECO:0000256" key="4">
    <source>
        <dbReference type="SAM" id="MobiDB-lite"/>
    </source>
</evidence>
<evidence type="ECO:0000256" key="1">
    <source>
        <dbReference type="ARBA" id="ARBA00001957"/>
    </source>
</evidence>
<dbReference type="InterPro" id="IPR042099">
    <property type="entry name" value="ANL_N_sf"/>
</dbReference>
<reference evidence="7" key="1">
    <citation type="submission" date="2019-09" db="EMBL/GenBank/DDBJ databases">
        <title>Antimicrobial potential of Antarctic Bacteria.</title>
        <authorList>
            <person name="Benaud N."/>
            <person name="Edwards R.J."/>
            <person name="Ferrari B.C."/>
        </authorList>
    </citation>
    <scope>NUCLEOTIDE SEQUENCE [LARGE SCALE GENOMIC DNA]</scope>
    <source>
        <strain evidence="7">SPB151</strain>
    </source>
</reference>
<evidence type="ECO:0000256" key="3">
    <source>
        <dbReference type="ARBA" id="ARBA00022553"/>
    </source>
</evidence>
<dbReference type="PANTHER" id="PTHR45527">
    <property type="entry name" value="NONRIBOSOMAL PEPTIDE SYNTHETASE"/>
    <property type="match status" value="1"/>
</dbReference>
<dbReference type="Pfam" id="PF13193">
    <property type="entry name" value="AMP-binding_C"/>
    <property type="match status" value="2"/>
</dbReference>
<dbReference type="InterPro" id="IPR036736">
    <property type="entry name" value="ACP-like_sf"/>
</dbReference>
<evidence type="ECO:0000259" key="5">
    <source>
        <dbReference type="PROSITE" id="PS50075"/>
    </source>
</evidence>
<sequence length="1419" mass="152717">MIYTSGSTGRPKGVQIPHSGLSNLIAWQQRALDLTETDRVSFVSGLGFDAAMMEIWTTLASGGTLVIPTEEQRVRPTALRDFLLDSGITVAFAPTVLAAELMTLQWPANPPLRALFTGGDRLTARPPATLPFTIYNVYGPTETTVAATYGLVAPGDDVPTIGKAIDGVTLQIRDPHGVPATTGELFIGGAGVARGYLDQPELTADRFVTDPEHGRLYRTGDLVSRRADGELAYLGRADDQVQIRGQRVEPGEVEIVLGEHPDIAAAAVVPQENGEVSLAGFYVPTQAGVDPREYLAGLLPAHMIPSTLIALAELPRTANGKVDRDALKAYRDENAVGRAPATEAELEIAAIWEQVLGRSGIGTDQPFDTVGGHSLAATRVVTRLSERWGRDFSLEIMLGSVTIAELAVELSTPPAETKAAEFQRAGEVAPLTAAQRSYWFLDQYLADPSIYDVRMRYTIDGPLDPDRLAAALDQLVERHEALRTAIEALADGQYQRIAPAYRVPFDVLEPQGDDVDEQLAAHPQPGSDLAAGRLIRAVLAPTGDDSWRLLLTIHHSAVDARSHEILLTELPILYSGRQLAQPELGPREVAAWEARQPHAQGLAYWRDRLAGAPAHLDLVTDHQRPLVPDHHGGSVQVPLSEELLAGLDRLAAAERASRFAVIFAAVAALLQRQTRQDDIVVGAPMANRTVSGFDKVVGCFVNTVPLRIAVDGEASFRELLRQARSTVLETHAHQGVPLEQIVADRSSGAAPFDVLLVVGQPDGEPIRLGDATMTPVGEWHGDNARFDLIVLVEPVDGRMTLTVQYRGDLFERSTAERINRQLLNLLATAVSQPDLAVAELPLCTAQEVDQLIALGNGPAAFEERRPVYQLVGDQVQTRPHQPAVICGQEVLTYQELQQRVNQLARLLRSHGVVAGSPVAVRLPRSADAVVALLGVATSGGCYVPIEPDVPALRAEEMLADVRAEVIVDEDFLAKAAQQSDEPLDDVVTSEDLVHIFYTSGSTGRPKGVLAEHGGLTNLVLAKIRNFAVAEDSRVLQFVPFGFEVSVSDVYMTLAAGATLVVRTDEVAGTDLVELIDRERITNLVLPASVLAAFPDDATLPTVRAIAVGGEACSAELVERWAPDRYFVNSYGPTEATVAAVMSHCVADGNRPAIGKPIPGVRITIVDPRGRLVPIGVPGELLIGGVGVTRGYLDRPELTAERFTADPYGEGRHYHTGDLAYWREDGTIMLLGRIDDQVQLRGIRIELGEVEAALTAHPQVTEAVAFVHDDPVAGSSLNAYVVGRADGLRDWLTTRVPAHLVPATIGELAVLPRSASGKLDRRALPEPTTHRSPSRPPKSVTEEVLLDLWQEALGVPELGVEDDFFAAGGQSLLAAQVMADVREQFEITIGVRALFDAPTVARLAVVVEQSIVEQLLGASS</sequence>
<organism evidence="6 7">
    <name type="scientific">Kribbella qitaiheensis</name>
    <dbReference type="NCBI Taxonomy" id="1544730"/>
    <lineage>
        <taxon>Bacteria</taxon>
        <taxon>Bacillati</taxon>
        <taxon>Actinomycetota</taxon>
        <taxon>Actinomycetes</taxon>
        <taxon>Propionibacteriales</taxon>
        <taxon>Kribbellaceae</taxon>
        <taxon>Kribbella</taxon>
    </lineage>
</organism>
<dbReference type="GO" id="GO:0072330">
    <property type="term" value="P:monocarboxylic acid biosynthetic process"/>
    <property type="evidence" value="ECO:0007669"/>
    <property type="project" value="UniProtKB-ARBA"/>
</dbReference>
<dbReference type="Gene3D" id="3.30.559.30">
    <property type="entry name" value="Nonribosomal peptide synthetase, condensation domain"/>
    <property type="match status" value="1"/>
</dbReference>
<protein>
    <submittedName>
        <fullName evidence="6">Amino acid adenylation domain-containing protein</fullName>
    </submittedName>
</protein>
<dbReference type="GO" id="GO:0043041">
    <property type="term" value="P:amino acid activation for nonribosomal peptide biosynthetic process"/>
    <property type="evidence" value="ECO:0007669"/>
    <property type="project" value="TreeGrafter"/>
</dbReference>
<dbReference type="GO" id="GO:0031177">
    <property type="term" value="F:phosphopantetheine binding"/>
    <property type="evidence" value="ECO:0007669"/>
    <property type="project" value="InterPro"/>
</dbReference>
<dbReference type="SUPFAM" id="SSF52777">
    <property type="entry name" value="CoA-dependent acyltransferases"/>
    <property type="match status" value="2"/>
</dbReference>
<reference evidence="6 7" key="2">
    <citation type="journal article" date="2020" name="Microbiol. Resour. Announc.">
        <title>Antarctic desert soil bacteria exhibit high novel natural product potential, evaluated through long-read genome sequencing and comparative genomics.</title>
        <authorList>
            <person name="Benaud N."/>
            <person name="Edwards R.J."/>
            <person name="Amos T.G."/>
            <person name="D'Agostino P.M."/>
            <person name="Gutierrez-Chavez C."/>
            <person name="Montgomery K."/>
            <person name="Nicetic I."/>
            <person name="Ferrari B.C."/>
        </authorList>
    </citation>
    <scope>NUCLEOTIDE SEQUENCE [LARGE SCALE GENOMIC DNA]</scope>
    <source>
        <strain evidence="6 7">SPB151</strain>
    </source>
</reference>